<dbReference type="EMBL" id="JACHXE010000003">
    <property type="protein sequence ID" value="MBB3077390.1"/>
    <property type="molecule type" value="Genomic_DNA"/>
</dbReference>
<keyword evidence="2" id="KW-1185">Reference proteome</keyword>
<dbReference type="AlphaFoldDB" id="A0A7W4ZRI5"/>
<evidence type="ECO:0000313" key="2">
    <source>
        <dbReference type="Proteomes" id="UP000572907"/>
    </source>
</evidence>
<reference evidence="1 2" key="1">
    <citation type="submission" date="2020-08" db="EMBL/GenBank/DDBJ databases">
        <title>Genomic Encyclopedia of Type Strains, Phase III (KMG-III): the genomes of soil and plant-associated and newly described type strains.</title>
        <authorList>
            <person name="Whitman W."/>
        </authorList>
    </citation>
    <scope>NUCLEOTIDE SEQUENCE [LARGE SCALE GENOMIC DNA]</scope>
    <source>
        <strain evidence="1 2">CECT 3237</strain>
    </source>
</reference>
<dbReference type="Proteomes" id="UP000572907">
    <property type="component" value="Unassembled WGS sequence"/>
</dbReference>
<sequence length="316" mass="35296">MIDTGDLLLRWVSELGEGALSDLTQGMWWLAGTRCPDAEPGAPGRWLRDAVSLAYLDIDWRNRRWCAAPPVLTRLPHARGLAVLTGSRTAAFEERLELAVQDGLVEAFRVPCARPARDTPLPASLFVQFDDEEGLKEWAEGLGVAYTPCFALQGAALLPPISLETRAAAPEFGKPLEWYDLGRRAYQWVRRPHGDGLYRIRQSDGKRVCQVRYDGAWYEMSHEDGVYSVLGQQQGSDADVLRWIPDKTPGYELTGTLFVDWGYPLPDLHRRVATLCSGLAPRINEHAENLAYDNVPKDVARKIADSLGQHLTESNE</sequence>
<name>A0A7W4ZRI5_9ACTN</name>
<dbReference type="RefSeq" id="WP_184593117.1">
    <property type="nucleotide sequence ID" value="NZ_BMUP01000005.1"/>
</dbReference>
<comment type="caution">
    <text evidence="1">The sequence shown here is derived from an EMBL/GenBank/DDBJ whole genome shotgun (WGS) entry which is preliminary data.</text>
</comment>
<proteinExistence type="predicted"/>
<gene>
    <name evidence="1" type="ORF">FHS41_003878</name>
</gene>
<evidence type="ECO:0000313" key="1">
    <source>
        <dbReference type="EMBL" id="MBB3077390.1"/>
    </source>
</evidence>
<protein>
    <submittedName>
        <fullName evidence="1">Uncharacterized protein</fullName>
    </submittedName>
</protein>
<organism evidence="1 2">
    <name type="scientific">Streptomyces violarus</name>
    <dbReference type="NCBI Taxonomy" id="67380"/>
    <lineage>
        <taxon>Bacteria</taxon>
        <taxon>Bacillati</taxon>
        <taxon>Actinomycetota</taxon>
        <taxon>Actinomycetes</taxon>
        <taxon>Kitasatosporales</taxon>
        <taxon>Streptomycetaceae</taxon>
        <taxon>Streptomyces</taxon>
    </lineage>
</organism>
<accession>A0A7W4ZRI5</accession>